<evidence type="ECO:0000313" key="3">
    <source>
        <dbReference type="Proteomes" id="UP000823749"/>
    </source>
</evidence>
<dbReference type="EMBL" id="JACTNZ010000007">
    <property type="protein sequence ID" value="KAG5540110.1"/>
    <property type="molecule type" value="Genomic_DNA"/>
</dbReference>
<feature type="region of interest" description="Disordered" evidence="1">
    <location>
        <begin position="1"/>
        <end position="40"/>
    </location>
</feature>
<reference evidence="2" key="1">
    <citation type="submission" date="2020-08" db="EMBL/GenBank/DDBJ databases">
        <title>Plant Genome Project.</title>
        <authorList>
            <person name="Zhang R.-G."/>
        </authorList>
    </citation>
    <scope>NUCLEOTIDE SEQUENCE</scope>
    <source>
        <strain evidence="2">WSP0</strain>
        <tissue evidence="2">Leaf</tissue>
    </source>
</reference>
<comment type="caution">
    <text evidence="2">The sequence shown here is derived from an EMBL/GenBank/DDBJ whole genome shotgun (WGS) entry which is preliminary data.</text>
</comment>
<organism evidence="2 3">
    <name type="scientific">Rhododendron griersonianum</name>
    <dbReference type="NCBI Taxonomy" id="479676"/>
    <lineage>
        <taxon>Eukaryota</taxon>
        <taxon>Viridiplantae</taxon>
        <taxon>Streptophyta</taxon>
        <taxon>Embryophyta</taxon>
        <taxon>Tracheophyta</taxon>
        <taxon>Spermatophyta</taxon>
        <taxon>Magnoliopsida</taxon>
        <taxon>eudicotyledons</taxon>
        <taxon>Gunneridae</taxon>
        <taxon>Pentapetalae</taxon>
        <taxon>asterids</taxon>
        <taxon>Ericales</taxon>
        <taxon>Ericaceae</taxon>
        <taxon>Ericoideae</taxon>
        <taxon>Rhodoreae</taxon>
        <taxon>Rhododendron</taxon>
    </lineage>
</organism>
<name>A0AAV6JL74_9ERIC</name>
<gene>
    <name evidence="2" type="ORF">RHGRI_020364</name>
</gene>
<dbReference type="Proteomes" id="UP000823749">
    <property type="component" value="Chromosome 7"/>
</dbReference>
<evidence type="ECO:0000313" key="2">
    <source>
        <dbReference type="EMBL" id="KAG5540110.1"/>
    </source>
</evidence>
<sequence>MEDYPLQHNNQNHCFDSKAIPMDTNLSEDVKSPSNNTRTRSIRSCNFAGAAVKPRFQSKRMHAIVPSTKIHNRECFPPLHHKIHQEIL</sequence>
<feature type="compositionally biased region" description="Polar residues" evidence="1">
    <location>
        <begin position="24"/>
        <end position="40"/>
    </location>
</feature>
<accession>A0AAV6JL74</accession>
<dbReference type="AlphaFoldDB" id="A0AAV6JL74"/>
<proteinExistence type="predicted"/>
<evidence type="ECO:0000256" key="1">
    <source>
        <dbReference type="SAM" id="MobiDB-lite"/>
    </source>
</evidence>
<protein>
    <submittedName>
        <fullName evidence="2">Uncharacterized protein</fullName>
    </submittedName>
</protein>
<keyword evidence="3" id="KW-1185">Reference proteome</keyword>